<dbReference type="AlphaFoldDB" id="A0A840CWW6"/>
<name>A0A840CWW6_9BACT</name>
<evidence type="ECO:0000313" key="3">
    <source>
        <dbReference type="EMBL" id="MBB4037265.1"/>
    </source>
</evidence>
<comment type="caution">
    <text evidence="3">The sequence shown here is derived from an EMBL/GenBank/DDBJ whole genome shotgun (WGS) entry which is preliminary data.</text>
</comment>
<dbReference type="Pfam" id="PF02469">
    <property type="entry name" value="Fasciclin"/>
    <property type="match status" value="1"/>
</dbReference>
<protein>
    <submittedName>
        <fullName evidence="3">Putative surface protein with fasciclin (FAS1) repeats</fullName>
    </submittedName>
</protein>
<dbReference type="Proteomes" id="UP000555103">
    <property type="component" value="Unassembled WGS sequence"/>
</dbReference>
<dbReference type="PROSITE" id="PS50213">
    <property type="entry name" value="FAS1"/>
    <property type="match status" value="1"/>
</dbReference>
<organism evidence="3 4">
    <name type="scientific">Dysgonomonas hofstadii</name>
    <dbReference type="NCBI Taxonomy" id="637886"/>
    <lineage>
        <taxon>Bacteria</taxon>
        <taxon>Pseudomonadati</taxon>
        <taxon>Bacteroidota</taxon>
        <taxon>Bacteroidia</taxon>
        <taxon>Bacteroidales</taxon>
        <taxon>Dysgonomonadaceae</taxon>
        <taxon>Dysgonomonas</taxon>
    </lineage>
</organism>
<feature type="chain" id="PRO_5032803776" evidence="1">
    <location>
        <begin position="27"/>
        <end position="519"/>
    </location>
</feature>
<dbReference type="Gene3D" id="2.30.180.10">
    <property type="entry name" value="FAS1 domain"/>
    <property type="match status" value="1"/>
</dbReference>
<keyword evidence="1" id="KW-0732">Signal</keyword>
<feature type="domain" description="FAS1" evidence="2">
    <location>
        <begin position="40"/>
        <end position="164"/>
    </location>
</feature>
<keyword evidence="4" id="KW-1185">Reference proteome</keyword>
<proteinExistence type="predicted"/>
<dbReference type="PANTHER" id="PTHR10900:SF77">
    <property type="entry name" value="FI19380P1"/>
    <property type="match status" value="1"/>
</dbReference>
<accession>A0A840CWW6</accession>
<evidence type="ECO:0000256" key="1">
    <source>
        <dbReference type="SAM" id="SignalP"/>
    </source>
</evidence>
<evidence type="ECO:0000259" key="2">
    <source>
        <dbReference type="PROSITE" id="PS50213"/>
    </source>
</evidence>
<evidence type="ECO:0000313" key="4">
    <source>
        <dbReference type="Proteomes" id="UP000555103"/>
    </source>
</evidence>
<reference evidence="3 4" key="1">
    <citation type="submission" date="2020-08" db="EMBL/GenBank/DDBJ databases">
        <title>Genomic Encyclopedia of Type Strains, Phase IV (KMG-IV): sequencing the most valuable type-strain genomes for metagenomic binning, comparative biology and taxonomic classification.</title>
        <authorList>
            <person name="Goeker M."/>
        </authorList>
    </citation>
    <scope>NUCLEOTIDE SEQUENCE [LARGE SCALE GENOMIC DNA]</scope>
    <source>
        <strain evidence="3 4">DSM 104969</strain>
    </source>
</reference>
<dbReference type="InterPro" id="IPR036378">
    <property type="entry name" value="FAS1_dom_sf"/>
</dbReference>
<gene>
    <name evidence="3" type="ORF">GGR21_003182</name>
</gene>
<dbReference type="InterPro" id="IPR000782">
    <property type="entry name" value="FAS1_domain"/>
</dbReference>
<feature type="signal peptide" evidence="1">
    <location>
        <begin position="1"/>
        <end position="26"/>
    </location>
</feature>
<dbReference type="EMBL" id="JACIEP010000012">
    <property type="protein sequence ID" value="MBB4037265.1"/>
    <property type="molecule type" value="Genomic_DNA"/>
</dbReference>
<dbReference type="PANTHER" id="PTHR10900">
    <property type="entry name" value="PERIOSTIN-RELATED"/>
    <property type="match status" value="1"/>
</dbReference>
<sequence length="519" mass="59326">MYISKNTIVKVLGCLIFLVNYACSNAIDDYYKGGQTITREETILQYLEETPDYSEFVQLINETGMRDILSGKDLVTVWAPVNSTIPQNVATMSDTEKLRLVRNHISITTIFSRNLDRLSTVGTMAGKYLNVGRISDGYTVDGVRLSELDQVFQNGVVHKAGEWLVTRKNLQQWLEEAGDEYSMFRDTLFTYNHKVFDKDSSPIIGVDENGQIIHDSVWVIENELLKNIDLNDESARYTLFVPNNDAFKEMFKEKTAYLESIGREVADNDESMWINWMMKAALHEGTVNFQPSQSIKSVNDLEIRSDYQVVLSPIELSNGRIYPMTTCYVPRNIYFTKQEFNPYYLRKEIVDNGGGLLTNPGTYDSYKSTINNVNSKLIDNKLAFFLQYTTNFNNNYYQFKSCSWDEEALVNTPLNIMPGKYSIMCHFVSQKNTEDNETDILEVYQVHSETESTFIGRAEGIVAGAYDQTLDGKILVDEYEVKGMYEPLELKVVVPGSYTQGYKRRICVGKVTLIPADNY</sequence>
<dbReference type="SUPFAM" id="SSF82153">
    <property type="entry name" value="FAS1 domain"/>
    <property type="match status" value="2"/>
</dbReference>
<dbReference type="InterPro" id="IPR050904">
    <property type="entry name" value="Adhesion/Biosynth-related"/>
</dbReference>